<evidence type="ECO:0000256" key="5">
    <source>
        <dbReference type="ARBA" id="ARBA00023136"/>
    </source>
</evidence>
<evidence type="ECO:0000256" key="2">
    <source>
        <dbReference type="ARBA" id="ARBA00022692"/>
    </source>
</evidence>
<proteinExistence type="predicted"/>
<evidence type="ECO:0000313" key="10">
    <source>
        <dbReference type="Proteomes" id="UP000265200"/>
    </source>
</evidence>
<dbReference type="Pfam" id="PF00307">
    <property type="entry name" value="CH"/>
    <property type="match status" value="2"/>
</dbReference>
<feature type="domain" description="Calponin-homology (CH)" evidence="8">
    <location>
        <begin position="192"/>
        <end position="296"/>
    </location>
</feature>
<evidence type="ECO:0000256" key="4">
    <source>
        <dbReference type="ARBA" id="ARBA00022989"/>
    </source>
</evidence>
<comment type="subcellular location">
    <subcellularLocation>
        <location evidence="1">Membrane</location>
    </subcellularLocation>
</comment>
<dbReference type="SMART" id="SM00033">
    <property type="entry name" value="CH"/>
    <property type="match status" value="2"/>
</dbReference>
<dbReference type="InterPro" id="IPR052403">
    <property type="entry name" value="LINC-complex_assoc"/>
</dbReference>
<evidence type="ECO:0000259" key="8">
    <source>
        <dbReference type="PROSITE" id="PS50021"/>
    </source>
</evidence>
<keyword evidence="2" id="KW-0812">Transmembrane</keyword>
<dbReference type="PANTHER" id="PTHR47535">
    <property type="entry name" value="MUSCLE-SPECIFIC PROTEIN 300 KDA, ISOFORM G"/>
    <property type="match status" value="1"/>
</dbReference>
<evidence type="ECO:0000256" key="7">
    <source>
        <dbReference type="SAM" id="MobiDB-lite"/>
    </source>
</evidence>
<feature type="domain" description="Calponin-homology (CH)" evidence="8">
    <location>
        <begin position="30"/>
        <end position="137"/>
    </location>
</feature>
<organism evidence="9 10">
    <name type="scientific">Oryzias latipes</name>
    <name type="common">Japanese rice fish</name>
    <name type="synonym">Japanese killifish</name>
    <dbReference type="NCBI Taxonomy" id="8090"/>
    <lineage>
        <taxon>Eukaryota</taxon>
        <taxon>Metazoa</taxon>
        <taxon>Chordata</taxon>
        <taxon>Craniata</taxon>
        <taxon>Vertebrata</taxon>
        <taxon>Euteleostomi</taxon>
        <taxon>Actinopterygii</taxon>
        <taxon>Neopterygii</taxon>
        <taxon>Teleostei</taxon>
        <taxon>Neoteleostei</taxon>
        <taxon>Acanthomorphata</taxon>
        <taxon>Ovalentaria</taxon>
        <taxon>Atherinomorphae</taxon>
        <taxon>Beloniformes</taxon>
        <taxon>Adrianichthyidae</taxon>
        <taxon>Oryziinae</taxon>
        <taxon>Oryzias</taxon>
    </lineage>
</organism>
<keyword evidence="4" id="KW-1133">Transmembrane helix</keyword>
<feature type="region of interest" description="Disordered" evidence="7">
    <location>
        <begin position="156"/>
        <end position="190"/>
    </location>
</feature>
<keyword evidence="6" id="KW-0009">Actin-binding</keyword>
<dbReference type="FunFam" id="1.10.418.10:FF:000057">
    <property type="entry name" value="Calmin"/>
    <property type="match status" value="1"/>
</dbReference>
<keyword evidence="5" id="KW-0472">Membrane</keyword>
<dbReference type="Gene3D" id="1.10.418.10">
    <property type="entry name" value="Calponin-like domain"/>
    <property type="match status" value="2"/>
</dbReference>
<evidence type="ECO:0000313" key="9">
    <source>
        <dbReference type="Ensembl" id="ENSORLP00015022212.1"/>
    </source>
</evidence>
<dbReference type="PANTHER" id="PTHR47535:SF9">
    <property type="entry name" value="CALPONIN-HOMOLOGY (CH) DOMAIN-CONTAINING PROTEIN"/>
    <property type="match status" value="1"/>
</dbReference>
<feature type="region of interest" description="Disordered" evidence="7">
    <location>
        <begin position="522"/>
        <end position="594"/>
    </location>
</feature>
<dbReference type="PROSITE" id="PS50021">
    <property type="entry name" value="CH"/>
    <property type="match status" value="2"/>
</dbReference>
<dbReference type="InterPro" id="IPR001589">
    <property type="entry name" value="Actinin_actin-bd_CS"/>
</dbReference>
<accession>A0A3P9IQE2</accession>
<dbReference type="Ensembl" id="ENSORLT00015013603.1">
    <property type="protein sequence ID" value="ENSORLP00015022212.1"/>
    <property type="gene ID" value="ENSORLG00015001473.1"/>
</dbReference>
<dbReference type="Proteomes" id="UP000265200">
    <property type="component" value="Chromosome 24"/>
</dbReference>
<dbReference type="GO" id="GO:0016020">
    <property type="term" value="C:membrane"/>
    <property type="evidence" value="ECO:0007669"/>
    <property type="project" value="UniProtKB-SubCell"/>
</dbReference>
<dbReference type="GO" id="GO:0003779">
    <property type="term" value="F:actin binding"/>
    <property type="evidence" value="ECO:0007669"/>
    <property type="project" value="UniProtKB-KW"/>
</dbReference>
<dbReference type="InterPro" id="IPR001715">
    <property type="entry name" value="CH_dom"/>
</dbReference>
<reference evidence="9" key="4">
    <citation type="submission" date="2025-09" db="UniProtKB">
        <authorList>
            <consortium name="Ensembl"/>
        </authorList>
    </citation>
    <scope>IDENTIFICATION</scope>
    <source>
        <strain evidence="9">HSOK</strain>
    </source>
</reference>
<feature type="region of interest" description="Disordered" evidence="7">
    <location>
        <begin position="1"/>
        <end position="32"/>
    </location>
</feature>
<dbReference type="InterPro" id="IPR036872">
    <property type="entry name" value="CH_dom_sf"/>
</dbReference>
<reference key="1">
    <citation type="journal article" date="2007" name="Nature">
        <title>The medaka draft genome and insights into vertebrate genome evolution.</title>
        <authorList>
            <person name="Kasahara M."/>
            <person name="Naruse K."/>
            <person name="Sasaki S."/>
            <person name="Nakatani Y."/>
            <person name="Qu W."/>
            <person name="Ahsan B."/>
            <person name="Yamada T."/>
            <person name="Nagayasu Y."/>
            <person name="Doi K."/>
            <person name="Kasai Y."/>
            <person name="Jindo T."/>
            <person name="Kobayashi D."/>
            <person name="Shimada A."/>
            <person name="Toyoda A."/>
            <person name="Kuroki Y."/>
            <person name="Fujiyama A."/>
            <person name="Sasaki T."/>
            <person name="Shimizu A."/>
            <person name="Asakawa S."/>
            <person name="Shimizu N."/>
            <person name="Hashimoto S."/>
            <person name="Yang J."/>
            <person name="Lee Y."/>
            <person name="Matsushima K."/>
            <person name="Sugano S."/>
            <person name="Sakaizumi M."/>
            <person name="Narita T."/>
            <person name="Ohishi K."/>
            <person name="Haga S."/>
            <person name="Ohta F."/>
            <person name="Nomoto H."/>
            <person name="Nogata K."/>
            <person name="Morishita T."/>
            <person name="Endo T."/>
            <person name="Shin-I T."/>
            <person name="Takeda H."/>
            <person name="Morishita S."/>
            <person name="Kohara Y."/>
        </authorList>
    </citation>
    <scope>NUCLEOTIDE SEQUENCE [LARGE SCALE GENOMIC DNA]</scope>
    <source>
        <strain>Hd-rR</strain>
    </source>
</reference>
<protein>
    <submittedName>
        <fullName evidence="9">Spectrin beta chain, erythrocytic</fullName>
    </submittedName>
</protein>
<sequence length="690" mass="77864">MKMPDSWDSQGKAAEGIRVPIGPQKDERKATQKRTFTRWINVFLQRHEASLEVGDLFDDIRDGKVLMVLLEELTGCKLFYRFRTPSHRIFKLNNISKALAFLDDRHVKLLGIDASCIADGVPSVVLSLIWNIILHFQVKKVTGRLQRRLSSSLSSLSSENDLQPSPDDGGCYSCNSLPRKSRKPEREPKYHGKTIRTLLQWVQKCTSKYGVDVHDFGRSWRSGLAFLALIKSINPDLVDLRESLSKPPKENLQQAFTVAHRSLDVPPLLELEDVSADWPDEQSIITYVSMFLGLWSDMDENQTPDTDVFEIPSFGSVQSKETIAEASKAQAQLESFERSSELQLWKRWSRKSSGTSPASASCISPLRALKLPSPLNAKAGDQQVHLWVSKGLDWRDESQRGHEIPASFGSEDGSLSSLDSDEEDAYSYILDLNEDTFQPYKVLKKQVSKVEEETVEEIIEELKHMEANKTVNGNGFQPNRKLDFHSEFEVWGDLGLQRNFELNKNQKSFTESKDEAMLSVANKNTEETAVEDREGDYHDGEKQKEVKTSTMEARSIKSKEKSSERLDAAGRSSGDGFKEEAEEEEAPLLMDSPPAMRRSTELEIRGFNDLITAMVQTGESPMEKHHGDPCDGKTRSTSVFDAASPTLSREDRRSPHSLAASCGLTPLELEMLLLLWILLYCFFLLPHMNP</sequence>
<reference evidence="9" key="3">
    <citation type="submission" date="2025-08" db="UniProtKB">
        <authorList>
            <consortium name="Ensembl"/>
        </authorList>
    </citation>
    <scope>IDENTIFICATION</scope>
    <source>
        <strain evidence="9">HSOK</strain>
    </source>
</reference>
<feature type="region of interest" description="Disordered" evidence="7">
    <location>
        <begin position="619"/>
        <end position="654"/>
    </location>
</feature>
<evidence type="ECO:0000256" key="1">
    <source>
        <dbReference type="ARBA" id="ARBA00004370"/>
    </source>
</evidence>
<evidence type="ECO:0000256" key="6">
    <source>
        <dbReference type="ARBA" id="ARBA00023203"/>
    </source>
</evidence>
<feature type="compositionally biased region" description="Basic and acidic residues" evidence="7">
    <location>
        <begin position="524"/>
        <end position="547"/>
    </location>
</feature>
<evidence type="ECO:0000256" key="3">
    <source>
        <dbReference type="ARBA" id="ARBA00022737"/>
    </source>
</evidence>
<reference evidence="9 10" key="2">
    <citation type="submission" date="2017-04" db="EMBL/GenBank/DDBJ databases">
        <title>CpG methylation of centromeres and impact of large insertions on vertebrate speciation.</title>
        <authorList>
            <person name="Ichikawa K."/>
            <person name="Yoshimura J."/>
            <person name="Morishita S."/>
        </authorList>
    </citation>
    <scope>NUCLEOTIDE SEQUENCE</scope>
    <source>
        <strain evidence="9 10">HSOK</strain>
    </source>
</reference>
<dbReference type="SUPFAM" id="SSF47576">
    <property type="entry name" value="Calponin-homology domain, CH-domain"/>
    <property type="match status" value="1"/>
</dbReference>
<keyword evidence="3" id="KW-0677">Repeat</keyword>
<name>A0A3P9IQE2_ORYLA</name>
<dbReference type="AlphaFoldDB" id="A0A3P9IQE2"/>
<feature type="compositionally biased region" description="Basic and acidic residues" evidence="7">
    <location>
        <begin position="554"/>
        <end position="568"/>
    </location>
</feature>
<feature type="compositionally biased region" description="Basic and acidic residues" evidence="7">
    <location>
        <begin position="621"/>
        <end position="634"/>
    </location>
</feature>
<dbReference type="PROSITE" id="PS00019">
    <property type="entry name" value="ACTININ_1"/>
    <property type="match status" value="1"/>
</dbReference>